<organism evidence="4 5">
    <name type="scientific">Streptacidiphilus cavernicola</name>
    <dbReference type="NCBI Taxonomy" id="3342716"/>
    <lineage>
        <taxon>Bacteria</taxon>
        <taxon>Bacillati</taxon>
        <taxon>Actinomycetota</taxon>
        <taxon>Actinomycetes</taxon>
        <taxon>Kitasatosporales</taxon>
        <taxon>Streptomycetaceae</taxon>
        <taxon>Streptacidiphilus</taxon>
    </lineage>
</organism>
<evidence type="ECO:0000313" key="5">
    <source>
        <dbReference type="Proteomes" id="UP001592528"/>
    </source>
</evidence>
<feature type="region of interest" description="Disordered" evidence="1">
    <location>
        <begin position="37"/>
        <end position="70"/>
    </location>
</feature>
<dbReference type="EMBL" id="JBHEZZ010000011">
    <property type="protein sequence ID" value="MFC1403800.1"/>
    <property type="molecule type" value="Genomic_DNA"/>
</dbReference>
<evidence type="ECO:0000256" key="3">
    <source>
        <dbReference type="SAM" id="SignalP"/>
    </source>
</evidence>
<proteinExistence type="predicted"/>
<feature type="region of interest" description="Disordered" evidence="1">
    <location>
        <begin position="336"/>
        <end position="365"/>
    </location>
</feature>
<feature type="region of interest" description="Disordered" evidence="1">
    <location>
        <begin position="394"/>
        <end position="421"/>
    </location>
</feature>
<evidence type="ECO:0000256" key="2">
    <source>
        <dbReference type="SAM" id="Phobius"/>
    </source>
</evidence>
<keyword evidence="2" id="KW-0472">Membrane</keyword>
<feature type="compositionally biased region" description="Low complexity" evidence="1">
    <location>
        <begin position="37"/>
        <end position="46"/>
    </location>
</feature>
<accession>A0ABV6UQS0</accession>
<name>A0ABV6UQS0_9ACTN</name>
<feature type="transmembrane region" description="Helical" evidence="2">
    <location>
        <begin position="307"/>
        <end position="327"/>
    </location>
</feature>
<keyword evidence="3" id="KW-0732">Signal</keyword>
<feature type="chain" id="PRO_5047538519" evidence="3">
    <location>
        <begin position="40"/>
        <end position="609"/>
    </location>
</feature>
<sequence>MRPRRTAPHQQGRAPALVLLLTTLVAALLALGTATPATAAPGTPAPQTFGIQPASAKGPDNRGSFSYSAGPGAQVKDHVEVWNYGDQPLQLSLYAADAFNTDTGGYDVLPAGKPSKDVGSWVHLATAAVTLPARSHRTVPFTLAVPAGATPGDHSGGIVLSLRRITKDAKGNEVAVDERVGTRIHLRVPGALRPQLTLEGVSTVYHGTLNPFGTGSTTVGYTVRNTGNIRLAGHQAVRVRTATGSIVTAKGPADLTELLPGNSSTYTVTVSGFFPTLWSTASITVDPLAVTGDTDPRLSSSTSQTRFATVPWTLLALLLLLALFGLSRYRRYRRTRRGAAPGTPPGTALAPEPSPAPAAPAPAGSTAGKAAAAVTALLLALGLTAIGGAGGARAWADPSGPASAQAGTTGPGALAFDYPSGRDDDPIDTLTSGACPHATDQLMASIKGAGFPAGGTSLLGLSPVSIYPEAANGGYVVPLPQTLRETASAAGVTLRGDYTVDVYCRTRFNPAHLRDFTGTLDFTAPRSWKAKDVAPAGSIHAAVKATATALATPSAAPTVVAEPAAAPAAPSAGTPVGSVVAMAGGGLLLAGLGTGALRRQRARARAAGR</sequence>
<protein>
    <submittedName>
        <fullName evidence="4">WxL protein peptidoglycan domain-containing protein</fullName>
    </submittedName>
</protein>
<reference evidence="4 5" key="1">
    <citation type="submission" date="2024-09" db="EMBL/GenBank/DDBJ databases">
        <authorList>
            <person name="Lee S.D."/>
        </authorList>
    </citation>
    <scope>NUCLEOTIDE SEQUENCE [LARGE SCALE GENOMIC DNA]</scope>
    <source>
        <strain evidence="4 5">N1-5</strain>
    </source>
</reference>
<feature type="compositionally biased region" description="Low complexity" evidence="1">
    <location>
        <begin position="338"/>
        <end position="351"/>
    </location>
</feature>
<dbReference type="Proteomes" id="UP001592528">
    <property type="component" value="Unassembled WGS sequence"/>
</dbReference>
<dbReference type="RefSeq" id="WP_157623507.1">
    <property type="nucleotide sequence ID" value="NZ_JBHEZZ010000011.1"/>
</dbReference>
<gene>
    <name evidence="4" type="ORF">ACEZDJ_21140</name>
</gene>
<feature type="signal peptide" evidence="3">
    <location>
        <begin position="1"/>
        <end position="39"/>
    </location>
</feature>
<keyword evidence="5" id="KW-1185">Reference proteome</keyword>
<evidence type="ECO:0000313" key="4">
    <source>
        <dbReference type="EMBL" id="MFC1403800.1"/>
    </source>
</evidence>
<keyword evidence="2" id="KW-0812">Transmembrane</keyword>
<evidence type="ECO:0000256" key="1">
    <source>
        <dbReference type="SAM" id="MobiDB-lite"/>
    </source>
</evidence>
<comment type="caution">
    <text evidence="4">The sequence shown here is derived from an EMBL/GenBank/DDBJ whole genome shotgun (WGS) entry which is preliminary data.</text>
</comment>
<keyword evidence="2" id="KW-1133">Transmembrane helix</keyword>